<dbReference type="AlphaFoldDB" id="A0AAW9SDX0"/>
<reference evidence="1 2" key="1">
    <citation type="submission" date="2024-04" db="EMBL/GenBank/DDBJ databases">
        <title>Novel genus in family Flammeovirgaceae.</title>
        <authorList>
            <person name="Nguyen T.H."/>
            <person name="Vuong T.Q."/>
            <person name="Le H."/>
            <person name="Kim S.-G."/>
        </authorList>
    </citation>
    <scope>NUCLEOTIDE SEQUENCE [LARGE SCALE GENOMIC DNA]</scope>
    <source>
        <strain evidence="1 2">JCM 23209</strain>
    </source>
</reference>
<dbReference type="EMBL" id="JBDKWZ010000015">
    <property type="protein sequence ID" value="MEN7550678.1"/>
    <property type="molecule type" value="Genomic_DNA"/>
</dbReference>
<sequence>MIDFFRKLFPQTTTFRQLIPHHEPGTPQQGSHLQMLPLFNQQLKQHSSTQAVTNTEAFTSTTKKQAQRNSLSQAEAFHTSLQHGQVSDFVNKINSNKEQAQLIEWDTRFEVGKPNVQLFEDLDTLRQQFNPCLPFQAGGAFFLNTLLIGLEWYTFPHQWQEDWKNLFQNYYGILALSYYKVLKKHPHQSAQNRTIPQAANTLSLTTQPLPSSPCQLDRAFEAIKLKLQFQKAEKNYRYFQATSGEYTGWLIMDRETPLYFSLRLQSKATTQFLESCIKL</sequence>
<accession>A0AAW9SDX0</accession>
<dbReference type="RefSeq" id="WP_346823461.1">
    <property type="nucleotide sequence ID" value="NZ_JBDKWZ010000015.1"/>
</dbReference>
<evidence type="ECO:0000313" key="1">
    <source>
        <dbReference type="EMBL" id="MEN7550678.1"/>
    </source>
</evidence>
<organism evidence="1 2">
    <name type="scientific">Rapidithrix thailandica</name>
    <dbReference type="NCBI Taxonomy" id="413964"/>
    <lineage>
        <taxon>Bacteria</taxon>
        <taxon>Pseudomonadati</taxon>
        <taxon>Bacteroidota</taxon>
        <taxon>Cytophagia</taxon>
        <taxon>Cytophagales</taxon>
        <taxon>Flammeovirgaceae</taxon>
        <taxon>Rapidithrix</taxon>
    </lineage>
</organism>
<proteinExistence type="predicted"/>
<keyword evidence="2" id="KW-1185">Reference proteome</keyword>
<comment type="caution">
    <text evidence="1">The sequence shown here is derived from an EMBL/GenBank/DDBJ whole genome shotgun (WGS) entry which is preliminary data.</text>
</comment>
<evidence type="ECO:0000313" key="2">
    <source>
        <dbReference type="Proteomes" id="UP001403385"/>
    </source>
</evidence>
<dbReference type="Proteomes" id="UP001403385">
    <property type="component" value="Unassembled WGS sequence"/>
</dbReference>
<name>A0AAW9SDX0_9BACT</name>
<gene>
    <name evidence="1" type="ORF">AAG747_22350</name>
</gene>
<protein>
    <submittedName>
        <fullName evidence="1">Uncharacterized protein</fullName>
    </submittedName>
</protein>